<accession>A0A6V7RF84</accession>
<proteinExistence type="predicted"/>
<gene>
    <name evidence="4" type="ORF">JEODO184_00948</name>
</gene>
<dbReference type="EMBL" id="CAJEWD010000006">
    <property type="protein sequence ID" value="CAD2075813.1"/>
    <property type="molecule type" value="Genomic_DNA"/>
</dbReference>
<dbReference type="Pfam" id="PF13731">
    <property type="entry name" value="WxL"/>
    <property type="match status" value="1"/>
</dbReference>
<dbReference type="AlphaFoldDB" id="A0A6V7RF84"/>
<evidence type="ECO:0000256" key="1">
    <source>
        <dbReference type="SAM" id="MobiDB-lite"/>
    </source>
</evidence>
<feature type="region of interest" description="Disordered" evidence="1">
    <location>
        <begin position="211"/>
        <end position="237"/>
    </location>
</feature>
<name>A0A6V7RF84_9STAP</name>
<sequence>MKKPLVSLLSLALAFTVVSPSLSAEGSAESQATVEFTAPTEPVAPVNPEDPTQPNPDAGDAGNITGQEGPLSLDYVSHLDFGNQIISTSQEVYEATTDLPYIQVSDLRGTGEGWEVIAQVSHFNNEGIDSLPGSSIQLNNGDAVSTSTTDGPGVTQAINLETNGEAANIATATAKDESGVLNTAQGLGTWVMRWLSDSTSETNDNVTLTIPGSSASAGSHEATITWTLSSTPDGTEG</sequence>
<dbReference type="InterPro" id="IPR027994">
    <property type="entry name" value="WxL_dom"/>
</dbReference>
<keyword evidence="2" id="KW-0732">Signal</keyword>
<evidence type="ECO:0000313" key="5">
    <source>
        <dbReference type="Proteomes" id="UP000589351"/>
    </source>
</evidence>
<feature type="signal peptide" evidence="2">
    <location>
        <begin position="1"/>
        <end position="23"/>
    </location>
</feature>
<dbReference type="Proteomes" id="UP000589351">
    <property type="component" value="Unassembled WGS sequence"/>
</dbReference>
<evidence type="ECO:0000259" key="3">
    <source>
        <dbReference type="Pfam" id="PF13731"/>
    </source>
</evidence>
<evidence type="ECO:0000256" key="2">
    <source>
        <dbReference type="SAM" id="SignalP"/>
    </source>
</evidence>
<keyword evidence="5" id="KW-1185">Reference proteome</keyword>
<evidence type="ECO:0000313" key="4">
    <source>
        <dbReference type="EMBL" id="CAD2075813.1"/>
    </source>
</evidence>
<organism evidence="4 5">
    <name type="scientific">Jeotgalicoccus meleagridis</name>
    <dbReference type="NCBI Taxonomy" id="2759181"/>
    <lineage>
        <taxon>Bacteria</taxon>
        <taxon>Bacillati</taxon>
        <taxon>Bacillota</taxon>
        <taxon>Bacilli</taxon>
        <taxon>Bacillales</taxon>
        <taxon>Staphylococcaceae</taxon>
        <taxon>Jeotgalicoccus</taxon>
    </lineage>
</organism>
<dbReference type="RefSeq" id="WP_185125472.1">
    <property type="nucleotide sequence ID" value="NZ_CAJEWD010000006.1"/>
</dbReference>
<reference evidence="4 5" key="1">
    <citation type="submission" date="2020-07" db="EMBL/GenBank/DDBJ databases">
        <authorList>
            <person name="Criscuolo A."/>
        </authorList>
    </citation>
    <scope>NUCLEOTIDE SEQUENCE [LARGE SCALE GENOMIC DNA]</scope>
    <source>
        <strain evidence="4">CIP111649</strain>
    </source>
</reference>
<feature type="domain" description="WxL" evidence="3">
    <location>
        <begin position="25"/>
        <end position="232"/>
    </location>
</feature>
<comment type="caution">
    <text evidence="4">The sequence shown here is derived from an EMBL/GenBank/DDBJ whole genome shotgun (WGS) entry which is preliminary data.</text>
</comment>
<feature type="chain" id="PRO_5028210145" description="WxL domain-containing protein" evidence="2">
    <location>
        <begin position="24"/>
        <end position="237"/>
    </location>
</feature>
<protein>
    <recommendedName>
        <fullName evidence="3">WxL domain-containing protein</fullName>
    </recommendedName>
</protein>
<feature type="region of interest" description="Disordered" evidence="1">
    <location>
        <begin position="40"/>
        <end position="69"/>
    </location>
</feature>